<feature type="region of interest" description="Disordered" evidence="1">
    <location>
        <begin position="47"/>
        <end position="70"/>
    </location>
</feature>
<evidence type="ECO:0000313" key="3">
    <source>
        <dbReference type="Proteomes" id="UP000182444"/>
    </source>
</evidence>
<dbReference type="Proteomes" id="UP000182444">
    <property type="component" value="Chromosome 1E"/>
</dbReference>
<dbReference type="AlphaFoldDB" id="A0A1D8NJI7"/>
<sequence>MVGAGVSIYLLGPTIPRYGYYQEVLWLADYAVVVVFRRVWGGGGFGHVSFPSAKTRQNGTGKSGASAPLPTLKWSDPPNDPLQIRYVPL</sequence>
<protein>
    <submittedName>
        <fullName evidence="2">Uncharacterized protein</fullName>
    </submittedName>
</protein>
<name>A0A1D8NJI7_YARLL</name>
<evidence type="ECO:0000313" key="2">
    <source>
        <dbReference type="EMBL" id="AOW05802.1"/>
    </source>
</evidence>
<organism evidence="2 3">
    <name type="scientific">Yarrowia lipolytica</name>
    <name type="common">Candida lipolytica</name>
    <dbReference type="NCBI Taxonomy" id="4952"/>
    <lineage>
        <taxon>Eukaryota</taxon>
        <taxon>Fungi</taxon>
        <taxon>Dikarya</taxon>
        <taxon>Ascomycota</taxon>
        <taxon>Saccharomycotina</taxon>
        <taxon>Dipodascomycetes</taxon>
        <taxon>Dipodascales</taxon>
        <taxon>Dipodascales incertae sedis</taxon>
        <taxon>Yarrowia</taxon>
    </lineage>
</organism>
<dbReference type="RefSeq" id="XP_068139191.1">
    <property type="nucleotide sequence ID" value="XM_068283090.1"/>
</dbReference>
<dbReference type="EMBL" id="CP017557">
    <property type="protein sequence ID" value="AOW05802.1"/>
    <property type="molecule type" value="Genomic_DNA"/>
</dbReference>
<gene>
    <name evidence="2" type="ORF">YALI1_E26790g</name>
</gene>
<evidence type="ECO:0000256" key="1">
    <source>
        <dbReference type="SAM" id="MobiDB-lite"/>
    </source>
</evidence>
<dbReference type="VEuPathDB" id="FungiDB:YALI1_E26790g"/>
<accession>A0A1D8NJI7</accession>
<reference evidence="2 3" key="1">
    <citation type="journal article" date="2016" name="PLoS ONE">
        <title>Sequence Assembly of Yarrowia lipolytica Strain W29/CLIB89 Shows Transposable Element Diversity.</title>
        <authorList>
            <person name="Magnan C."/>
            <person name="Yu J."/>
            <person name="Chang I."/>
            <person name="Jahn E."/>
            <person name="Kanomata Y."/>
            <person name="Wu J."/>
            <person name="Zeller M."/>
            <person name="Oakes M."/>
            <person name="Baldi P."/>
            <person name="Sandmeyer S."/>
        </authorList>
    </citation>
    <scope>NUCLEOTIDE SEQUENCE [LARGE SCALE GENOMIC DNA]</scope>
    <source>
        <strain evidence="3">CLIB89(W29)</strain>
    </source>
</reference>
<dbReference type="GeneID" id="94583691"/>
<proteinExistence type="predicted"/>